<name>A0ABT5MYF5_9BURK</name>
<evidence type="ECO:0000313" key="2">
    <source>
        <dbReference type="Proteomes" id="UP001528673"/>
    </source>
</evidence>
<dbReference type="Proteomes" id="UP001528673">
    <property type="component" value="Unassembled WGS sequence"/>
</dbReference>
<accession>A0ABT5MYF5</accession>
<sequence>MSPAVQGVSPIAGALRLTPGAPPPMGLTSTRQDWAARVGQGVPLASLPGLMASLFNLCSHAHRACSQLALAAAVPDLQAAPTEVGERLRRETALEHVRRIGLDWPRLLVDSAPQLSARGVSALAALHPAPTPAQTPTQAVPDPWPALRGWLQHELLDMPPADWLAAWQSDGPDWLSTWSRRHAAQGVAALVAVAQRSGDGFAPLSPLNALRPHAEPAWLGQLGDRLAGEPTLTLRPQWQGACAHTGSWTRLAAPPGDLPLSPWALLGSRIAELLRLALDGGEAWLHWGAISTGPHRGLAWVEMARGLLVHQIEVDPLSQRVLACRVVAPTDWNFHPEGEVAQRLAQIDPDLPQAEMARRVNLLVAAFDPCVPFTVERLAAARPQRQVVGHA</sequence>
<comment type="caution">
    <text evidence="1">The sequence shown here is derived from an EMBL/GenBank/DDBJ whole genome shotgun (WGS) entry which is preliminary data.</text>
</comment>
<protein>
    <recommendedName>
        <fullName evidence="3">Hydrogenase formation protein</fullName>
    </recommendedName>
</protein>
<dbReference type="RefSeq" id="WP_273951494.1">
    <property type="nucleotide sequence ID" value="NZ_JAQSIP010000004.1"/>
</dbReference>
<evidence type="ECO:0008006" key="3">
    <source>
        <dbReference type="Google" id="ProtNLM"/>
    </source>
</evidence>
<reference evidence="1 2" key="1">
    <citation type="submission" date="2023-02" db="EMBL/GenBank/DDBJ databases">
        <title>Bacterial whole genomic sequence of Curvibacter sp. HBC61.</title>
        <authorList>
            <person name="Le V."/>
            <person name="Ko S.-R."/>
            <person name="Ahn C.-Y."/>
            <person name="Oh H.-M."/>
        </authorList>
    </citation>
    <scope>NUCLEOTIDE SEQUENCE [LARGE SCALE GENOMIC DNA]</scope>
    <source>
        <strain evidence="1 2">HBC61</strain>
    </source>
</reference>
<organism evidence="1 2">
    <name type="scientific">Curvibacter cyanobacteriorum</name>
    <dbReference type="NCBI Taxonomy" id="3026422"/>
    <lineage>
        <taxon>Bacteria</taxon>
        <taxon>Pseudomonadati</taxon>
        <taxon>Pseudomonadota</taxon>
        <taxon>Betaproteobacteria</taxon>
        <taxon>Burkholderiales</taxon>
        <taxon>Comamonadaceae</taxon>
        <taxon>Curvibacter</taxon>
    </lineage>
</organism>
<gene>
    <name evidence="1" type="ORF">PSQ40_11010</name>
</gene>
<dbReference type="Gene3D" id="1.10.645.10">
    <property type="entry name" value="Cytochrome-c3 Hydrogenase, chain B"/>
    <property type="match status" value="1"/>
</dbReference>
<dbReference type="InterPro" id="IPR029014">
    <property type="entry name" value="NiFe-Hase_large"/>
</dbReference>
<keyword evidence="2" id="KW-1185">Reference proteome</keyword>
<proteinExistence type="predicted"/>
<dbReference type="EMBL" id="JAQSIP010000004">
    <property type="protein sequence ID" value="MDD0839103.1"/>
    <property type="molecule type" value="Genomic_DNA"/>
</dbReference>
<dbReference type="SUPFAM" id="SSF56762">
    <property type="entry name" value="HydB/Nqo4-like"/>
    <property type="match status" value="1"/>
</dbReference>
<evidence type="ECO:0000313" key="1">
    <source>
        <dbReference type="EMBL" id="MDD0839103.1"/>
    </source>
</evidence>